<feature type="transmembrane region" description="Helical" evidence="6">
    <location>
        <begin position="599"/>
        <end position="619"/>
    </location>
</feature>
<evidence type="ECO:0000256" key="6">
    <source>
        <dbReference type="SAM" id="Phobius"/>
    </source>
</evidence>
<keyword evidence="2 6" id="KW-0812">Transmembrane</keyword>
<evidence type="ECO:0000256" key="3">
    <source>
        <dbReference type="ARBA" id="ARBA00022989"/>
    </source>
</evidence>
<feature type="transmembrane region" description="Helical" evidence="6">
    <location>
        <begin position="133"/>
        <end position="156"/>
    </location>
</feature>
<keyword evidence="9" id="KW-0675">Receptor</keyword>
<dbReference type="Pfam" id="PF12537">
    <property type="entry name" value="GPHR_N"/>
    <property type="match status" value="1"/>
</dbReference>
<dbReference type="AlphaFoldDB" id="A0AB34FU14"/>
<evidence type="ECO:0000256" key="4">
    <source>
        <dbReference type="ARBA" id="ARBA00023136"/>
    </source>
</evidence>
<name>A0AB34FU14_9HYPO</name>
<feature type="region of interest" description="Disordered" evidence="5">
    <location>
        <begin position="426"/>
        <end position="453"/>
    </location>
</feature>
<keyword evidence="4 6" id="KW-0472">Membrane</keyword>
<feature type="transmembrane region" description="Helical" evidence="6">
    <location>
        <begin position="26"/>
        <end position="46"/>
    </location>
</feature>
<organism evidence="9 10">
    <name type="scientific">Purpureocillium lavendulum</name>
    <dbReference type="NCBI Taxonomy" id="1247861"/>
    <lineage>
        <taxon>Eukaryota</taxon>
        <taxon>Fungi</taxon>
        <taxon>Dikarya</taxon>
        <taxon>Ascomycota</taxon>
        <taxon>Pezizomycotina</taxon>
        <taxon>Sordariomycetes</taxon>
        <taxon>Hypocreomycetidae</taxon>
        <taxon>Hypocreales</taxon>
        <taxon>Ophiocordycipitaceae</taxon>
        <taxon>Purpureocillium</taxon>
    </lineage>
</organism>
<evidence type="ECO:0000256" key="2">
    <source>
        <dbReference type="ARBA" id="ARBA00022692"/>
    </source>
</evidence>
<feature type="compositionally biased region" description="Gly residues" evidence="5">
    <location>
        <begin position="557"/>
        <end position="586"/>
    </location>
</feature>
<dbReference type="PANTHER" id="PTHR15948:SF0">
    <property type="entry name" value="GOLGI PH REGULATOR A-RELATED"/>
    <property type="match status" value="1"/>
</dbReference>
<dbReference type="InterPro" id="IPR022535">
    <property type="entry name" value="Golgi_pH-regulator_cons_dom"/>
</dbReference>
<comment type="caution">
    <text evidence="9">The sequence shown here is derived from an EMBL/GenBank/DDBJ whole genome shotgun (WGS) entry which is preliminary data.</text>
</comment>
<keyword evidence="10" id="KW-1185">Reference proteome</keyword>
<feature type="transmembrane region" description="Helical" evidence="6">
    <location>
        <begin position="527"/>
        <end position="546"/>
    </location>
</feature>
<proteinExistence type="predicted"/>
<comment type="subcellular location">
    <subcellularLocation>
        <location evidence="1">Membrane</location>
        <topology evidence="1">Multi-pass membrane protein</topology>
    </subcellularLocation>
</comment>
<feature type="transmembrane region" description="Helical" evidence="6">
    <location>
        <begin position="176"/>
        <end position="194"/>
    </location>
</feature>
<dbReference type="Proteomes" id="UP001163105">
    <property type="component" value="Unassembled WGS sequence"/>
</dbReference>
<feature type="compositionally biased region" description="Low complexity" evidence="5">
    <location>
        <begin position="440"/>
        <end position="453"/>
    </location>
</feature>
<feature type="region of interest" description="Disordered" evidence="5">
    <location>
        <begin position="628"/>
        <end position="648"/>
    </location>
</feature>
<feature type="region of interest" description="Disordered" evidence="5">
    <location>
        <begin position="557"/>
        <end position="587"/>
    </location>
</feature>
<reference evidence="9" key="1">
    <citation type="submission" date="2023-01" db="EMBL/GenBank/DDBJ databases">
        <title>The growth and conidiation of Purpureocillium lavendulum are regulated by nitrogen source and histone H3K14 acetylation.</title>
        <authorList>
            <person name="Tang P."/>
            <person name="Han J."/>
            <person name="Zhang C."/>
            <person name="Tang P."/>
            <person name="Qi F."/>
            <person name="Zhang K."/>
            <person name="Liang L."/>
        </authorList>
    </citation>
    <scope>NUCLEOTIDE SEQUENCE</scope>
    <source>
        <strain evidence="9">YMF1.00683</strain>
    </source>
</reference>
<evidence type="ECO:0000313" key="10">
    <source>
        <dbReference type="Proteomes" id="UP001163105"/>
    </source>
</evidence>
<dbReference type="Pfam" id="PF12430">
    <property type="entry name" value="ABA_GPCR"/>
    <property type="match status" value="1"/>
</dbReference>
<feature type="domain" description="Golgi pH regulator conserved" evidence="8">
    <location>
        <begin position="233"/>
        <end position="304"/>
    </location>
</feature>
<dbReference type="InterPro" id="IPR015672">
    <property type="entry name" value="GPHR/GTG"/>
</dbReference>
<dbReference type="EMBL" id="JAQHRD010000004">
    <property type="protein sequence ID" value="KAJ6441570.1"/>
    <property type="molecule type" value="Genomic_DNA"/>
</dbReference>
<dbReference type="PANTHER" id="PTHR15948">
    <property type="entry name" value="G-PROTEIN COUPLED RECEPTOR 89-RELATED"/>
    <property type="match status" value="1"/>
</dbReference>
<evidence type="ECO:0000256" key="1">
    <source>
        <dbReference type="ARBA" id="ARBA00004141"/>
    </source>
</evidence>
<sequence>MWPFTSSCLTTADACAAPSRRAVTLSTVVSLAPFACCFALVAVLAARHVFPRLGAGHDAFRDGEDHVLPSHAPASLRQAHAEHGRKSWARRGAAWAFGATVGLAAALGMLILAEIASAGSAGGHGRELAKGEAVVVPALLAMLVVVVPWMECRALVSGMGWSFQRTSKGRLPRVPWVLQAVLFGGWLFAFWSVGKVVPESAVRLPPAKSLASSTIGRMLGRKSDANEAGFVETLTRACLERVGIVGIALMALLAGFASVSAPWHTFIDTPTRRGRRTVTEADVSRKQAGLDATSEMLLTKRHRLQQLERRAVEAAAGATSSTTTTTTGGGGGLVGKVMGSISILRGVSGDEAEMRGLRVEIAGLEDMEANLASDVETIKGHHAAAQRASTALGRLTLIPAYIFGAYCVYRVLATSLTTARRASSSWWTSSSSSMGPDPLHSNSDHNGGSGSSFSSSDPVSRFLGLLARHWDPQLDQLAWARAASFALSGFMLVASARSAAQTFRLLAKWILPAAAGGALRRQARAHLALATGEVAGAYVVSAGWLLRGQLPREAGGRGLDGMLGGGGGSGSSSGSGNGSSGGGGIGSSSSSLRPGFVDGWFEGWFLLGAGVTMLGVWVARRVRGTGNGGMGDDEWDDYGGEEMAKRSD</sequence>
<evidence type="ECO:0000256" key="5">
    <source>
        <dbReference type="SAM" id="MobiDB-lite"/>
    </source>
</evidence>
<gene>
    <name evidence="9" type="ORF">O9K51_05121</name>
</gene>
<evidence type="ECO:0000259" key="8">
    <source>
        <dbReference type="Pfam" id="PF12537"/>
    </source>
</evidence>
<feature type="transmembrane region" description="Helical" evidence="6">
    <location>
        <begin position="242"/>
        <end position="266"/>
    </location>
</feature>
<feature type="transmembrane region" description="Helical" evidence="6">
    <location>
        <begin position="93"/>
        <end position="113"/>
    </location>
</feature>
<evidence type="ECO:0000313" key="9">
    <source>
        <dbReference type="EMBL" id="KAJ6441570.1"/>
    </source>
</evidence>
<feature type="compositionally biased region" description="Acidic residues" evidence="5">
    <location>
        <begin position="631"/>
        <end position="640"/>
    </location>
</feature>
<evidence type="ECO:0000259" key="7">
    <source>
        <dbReference type="Pfam" id="PF12430"/>
    </source>
</evidence>
<keyword evidence="3 6" id="KW-1133">Transmembrane helix</keyword>
<dbReference type="InterPro" id="IPR025969">
    <property type="entry name" value="ABA_GPCR_dom"/>
</dbReference>
<accession>A0AB34FU14</accession>
<feature type="domain" description="Abscisic acid G-protein coupled receptor-like" evidence="7">
    <location>
        <begin position="386"/>
        <end position="621"/>
    </location>
</feature>
<dbReference type="GO" id="GO:0016020">
    <property type="term" value="C:membrane"/>
    <property type="evidence" value="ECO:0007669"/>
    <property type="project" value="UniProtKB-SubCell"/>
</dbReference>
<protein>
    <submittedName>
        <fullName evidence="9">G-protein coupled receptor</fullName>
    </submittedName>
</protein>